<organism evidence="1 2">
    <name type="scientific">Methylovulum psychrotolerans</name>
    <dbReference type="NCBI Taxonomy" id="1704499"/>
    <lineage>
        <taxon>Bacteria</taxon>
        <taxon>Pseudomonadati</taxon>
        <taxon>Pseudomonadota</taxon>
        <taxon>Gammaproteobacteria</taxon>
        <taxon>Methylococcales</taxon>
        <taxon>Methylococcaceae</taxon>
        <taxon>Methylovulum</taxon>
    </lineage>
</organism>
<proteinExistence type="predicted"/>
<name>A0A1Z4C4B5_9GAMM</name>
<keyword evidence="2" id="KW-1185">Reference proteome</keyword>
<evidence type="ECO:0000313" key="2">
    <source>
        <dbReference type="Proteomes" id="UP000197019"/>
    </source>
</evidence>
<gene>
    <name evidence="1" type="ORF">CEK71_21110</name>
</gene>
<reference evidence="1 2" key="1">
    <citation type="submission" date="2017-06" db="EMBL/GenBank/DDBJ databases">
        <title>Genome Sequencing of the methanotroph Methylovulum psychrotolerants str. HV10-M2 isolated from a high-altitude environment.</title>
        <authorList>
            <person name="Mateos-Rivera A."/>
        </authorList>
    </citation>
    <scope>NUCLEOTIDE SEQUENCE [LARGE SCALE GENOMIC DNA]</scope>
    <source>
        <strain evidence="1 2">HV10_M2</strain>
    </source>
</reference>
<dbReference type="KEGG" id="mpsy:CEK71_21110"/>
<dbReference type="EMBL" id="CP022129">
    <property type="protein sequence ID" value="ASF48359.1"/>
    <property type="molecule type" value="Genomic_DNA"/>
</dbReference>
<dbReference type="AlphaFoldDB" id="A0A1Z4C4B5"/>
<accession>A0A1Z4C4B5</accession>
<protein>
    <submittedName>
        <fullName evidence="1">Uncharacterized protein</fullName>
    </submittedName>
</protein>
<dbReference type="Proteomes" id="UP000197019">
    <property type="component" value="Chromosome"/>
</dbReference>
<evidence type="ECO:0000313" key="1">
    <source>
        <dbReference type="EMBL" id="ASF48359.1"/>
    </source>
</evidence>
<sequence length="725" mass="82378">MLSVYRGQADKGLGSGPGMPVLSGEQFLMGTDLELYKEDKLLSTIQPWVTLDSSPEDHRQENLEVWSCFCAGQEGKERIFVTRMVLAGYHDRRVAYFSHARSWPVGMVSENSDPGAILGYSEMFDPPGLEQRGESTPQLEHISNLAKDYWLPHLQAETETAIQFLGYLLQVMQLKTESSYPLVIGVPLHDFKQGSPLFPLVAFARAALPAALKPHCSIRMHTRQPENFAARLNARLLVVPENMVRDVLRVKPEAIFLNRQGECKIGCALEEKYHRYAKGVLDLVFWKPDGLLPFSAFLGEAKVALLEKFGWDNSLIGQAYSLATAINNEKLLESVFRQVMRKESSPTFPWDELLEDKDWERFPELLLNEFALEPLANPGELKLQTAVTHALGHLDRTLDACFIAQRELAAPDEKIAWRQLQRLLELLRHPKPLFSDEVMRQEVLPLLNNYLLPYPDSEEKKSFQTEVMTAIKVTGLTQYITISGLQDIDAVNNLRDRKQLVHIFTLWGKGLIHDFAIKTNLAAVLCHVVLAPTDKFTENDRNLQTEAEEALEHLELTLDDALQGWLQSLNTQDRPAKIKRLLHLLGKVSLFSDRLHLIWVTQSIKLNDWIGINEPLSKLLKLESETPSKDDNYYQLEKRGPEQLALIAKAGREDDCYILIEATIASHLSTKWANTFIDSADIDNDRQVLQALLNALLNAMWGRMSGDEDWHYKLAIKIIDFGRKN</sequence>